<gene>
    <name evidence="2" type="ORF">FS320_17440</name>
</gene>
<name>A0A5N7MIN6_9HYPH</name>
<dbReference type="EMBL" id="VOSK01000067">
    <property type="protein sequence ID" value="MPR26952.1"/>
    <property type="molecule type" value="Genomic_DNA"/>
</dbReference>
<dbReference type="AlphaFoldDB" id="A0A5N7MIN6"/>
<dbReference type="Proteomes" id="UP000403266">
    <property type="component" value="Unassembled WGS sequence"/>
</dbReference>
<keyword evidence="3" id="KW-1185">Reference proteome</keyword>
<proteinExistence type="predicted"/>
<dbReference type="RefSeq" id="WP_162003052.1">
    <property type="nucleotide sequence ID" value="NZ_VOSJ01000066.1"/>
</dbReference>
<keyword evidence="1" id="KW-1133">Transmembrane helix</keyword>
<reference evidence="2 3" key="1">
    <citation type="journal article" date="2019" name="Syst. Appl. Microbiol.">
        <title>Microvirga tunisiensis sp. nov., a root nodule symbiotic bacterium isolated from Lupinus micranthus and L. luteus grown in Northern Tunisia.</title>
        <authorList>
            <person name="Msaddak A."/>
            <person name="Rejili M."/>
            <person name="Duran D."/>
            <person name="Mars M."/>
            <person name="Palacios J.M."/>
            <person name="Ruiz-Argueso T."/>
            <person name="Rey L."/>
            <person name="Imperial J."/>
        </authorList>
    </citation>
    <scope>NUCLEOTIDE SEQUENCE [LARGE SCALE GENOMIC DNA]</scope>
    <source>
        <strain evidence="2 3">Lmie10</strain>
    </source>
</reference>
<sequence length="75" mass="8035">MSLIHNEQTKLTATALNNVAVAFVIAGFVGPMVAVGYGSEAMPRDAIAIVVSIIWLFVGFILHSIAKLILRDLKP</sequence>
<keyword evidence="1" id="KW-0472">Membrane</keyword>
<evidence type="ECO:0000313" key="2">
    <source>
        <dbReference type="EMBL" id="MPR26952.1"/>
    </source>
</evidence>
<evidence type="ECO:0000256" key="1">
    <source>
        <dbReference type="SAM" id="Phobius"/>
    </source>
</evidence>
<organism evidence="2 3">
    <name type="scientific">Microvirga tunisiensis</name>
    <dbReference type="NCBI Taxonomy" id="2108360"/>
    <lineage>
        <taxon>Bacteria</taxon>
        <taxon>Pseudomonadati</taxon>
        <taxon>Pseudomonadota</taxon>
        <taxon>Alphaproteobacteria</taxon>
        <taxon>Hyphomicrobiales</taxon>
        <taxon>Methylobacteriaceae</taxon>
        <taxon>Microvirga</taxon>
    </lineage>
</organism>
<accession>A0A5N7MIN6</accession>
<evidence type="ECO:0000313" key="3">
    <source>
        <dbReference type="Proteomes" id="UP000403266"/>
    </source>
</evidence>
<feature type="transmembrane region" description="Helical" evidence="1">
    <location>
        <begin position="46"/>
        <end position="70"/>
    </location>
</feature>
<comment type="caution">
    <text evidence="2">The sequence shown here is derived from an EMBL/GenBank/DDBJ whole genome shotgun (WGS) entry which is preliminary data.</text>
</comment>
<evidence type="ECO:0008006" key="4">
    <source>
        <dbReference type="Google" id="ProtNLM"/>
    </source>
</evidence>
<protein>
    <recommendedName>
        <fullName evidence="4">Amino acid transporter</fullName>
    </recommendedName>
</protein>
<keyword evidence="1" id="KW-0812">Transmembrane</keyword>
<feature type="transmembrane region" description="Helical" evidence="1">
    <location>
        <begin position="12"/>
        <end position="34"/>
    </location>
</feature>